<gene>
    <name evidence="1" type="ORF">V1477_021300</name>
</gene>
<keyword evidence="2" id="KW-1185">Reference proteome</keyword>
<sequence>MSECELVRLGSSSCFLLLDIAEAYIEYRPISKRDSKHKLIKKSHRIKINIIVKDRSTATLAVVHC</sequence>
<dbReference type="AlphaFoldDB" id="A0ABD2AGR7"/>
<comment type="caution">
    <text evidence="1">The sequence shown here is derived from an EMBL/GenBank/DDBJ whole genome shotgun (WGS) entry which is preliminary data.</text>
</comment>
<accession>A0ABD2AGR7</accession>
<dbReference type="EMBL" id="JAYRBN010000119">
    <property type="protein sequence ID" value="KAL2719806.1"/>
    <property type="molecule type" value="Genomic_DNA"/>
</dbReference>
<evidence type="ECO:0000313" key="1">
    <source>
        <dbReference type="EMBL" id="KAL2719806.1"/>
    </source>
</evidence>
<organism evidence="1 2">
    <name type="scientific">Vespula maculifrons</name>
    <name type="common">Eastern yellow jacket</name>
    <name type="synonym">Wasp</name>
    <dbReference type="NCBI Taxonomy" id="7453"/>
    <lineage>
        <taxon>Eukaryota</taxon>
        <taxon>Metazoa</taxon>
        <taxon>Ecdysozoa</taxon>
        <taxon>Arthropoda</taxon>
        <taxon>Hexapoda</taxon>
        <taxon>Insecta</taxon>
        <taxon>Pterygota</taxon>
        <taxon>Neoptera</taxon>
        <taxon>Endopterygota</taxon>
        <taxon>Hymenoptera</taxon>
        <taxon>Apocrita</taxon>
        <taxon>Aculeata</taxon>
        <taxon>Vespoidea</taxon>
        <taxon>Vespidae</taxon>
        <taxon>Vespinae</taxon>
        <taxon>Vespula</taxon>
    </lineage>
</organism>
<evidence type="ECO:0000313" key="2">
    <source>
        <dbReference type="Proteomes" id="UP001607303"/>
    </source>
</evidence>
<proteinExistence type="predicted"/>
<dbReference type="Proteomes" id="UP001607303">
    <property type="component" value="Unassembled WGS sequence"/>
</dbReference>
<name>A0ABD2AGR7_VESMC</name>
<reference evidence="1 2" key="1">
    <citation type="journal article" date="2024" name="Ann. Entomol. Soc. Am.">
        <title>Genomic analyses of the southern and eastern yellowjacket wasps (Hymenoptera: Vespidae) reveal evolutionary signatures of social life.</title>
        <authorList>
            <person name="Catto M.A."/>
            <person name="Caine P.B."/>
            <person name="Orr S.E."/>
            <person name="Hunt B.G."/>
            <person name="Goodisman M.A.D."/>
        </authorList>
    </citation>
    <scope>NUCLEOTIDE SEQUENCE [LARGE SCALE GENOMIC DNA]</scope>
    <source>
        <strain evidence="1">232</strain>
        <tissue evidence="1">Head and thorax</tissue>
    </source>
</reference>
<protein>
    <submittedName>
        <fullName evidence="1">Uncharacterized protein</fullName>
    </submittedName>
</protein>